<dbReference type="OrthoDB" id="5876828at2759"/>
<protein>
    <recommendedName>
        <fullName evidence="1">SCP domain-containing protein</fullName>
    </recommendedName>
</protein>
<dbReference type="SUPFAM" id="SSF55797">
    <property type="entry name" value="PR-1-like"/>
    <property type="match status" value="1"/>
</dbReference>
<gene>
    <name evidence="2" type="primary">Acey_s0061.g3213</name>
    <name evidence="2" type="ORF">Y032_0061g3213</name>
</gene>
<keyword evidence="3" id="KW-1185">Reference proteome</keyword>
<proteinExistence type="predicted"/>
<dbReference type="PANTHER" id="PTHR10334">
    <property type="entry name" value="CYSTEINE-RICH SECRETORY PROTEIN-RELATED"/>
    <property type="match status" value="1"/>
</dbReference>
<dbReference type="CDD" id="cd05380">
    <property type="entry name" value="CAP_euk"/>
    <property type="match status" value="1"/>
</dbReference>
<evidence type="ECO:0000313" key="2">
    <source>
        <dbReference type="EMBL" id="EYC09214.1"/>
    </source>
</evidence>
<sequence>MHETTALFQTFTKYNCELEAFAFSYAANCFLNSSDPENRLDTGENVAAVRNATTFGEALEQAANAWWETLKSLRKAFANDLLVRFYRPDHPLQRFMQMAWADTQNIGCAVVKCGGIFNVVCRYLPK</sequence>
<dbReference type="InterPro" id="IPR035940">
    <property type="entry name" value="CAP_sf"/>
</dbReference>
<feature type="domain" description="SCP" evidence="1">
    <location>
        <begin position="7"/>
        <end position="125"/>
    </location>
</feature>
<organism evidence="2 3">
    <name type="scientific">Ancylostoma ceylanicum</name>
    <dbReference type="NCBI Taxonomy" id="53326"/>
    <lineage>
        <taxon>Eukaryota</taxon>
        <taxon>Metazoa</taxon>
        <taxon>Ecdysozoa</taxon>
        <taxon>Nematoda</taxon>
        <taxon>Chromadorea</taxon>
        <taxon>Rhabditida</taxon>
        <taxon>Rhabditina</taxon>
        <taxon>Rhabditomorpha</taxon>
        <taxon>Strongyloidea</taxon>
        <taxon>Ancylostomatidae</taxon>
        <taxon>Ancylostomatinae</taxon>
        <taxon>Ancylostoma</taxon>
    </lineage>
</organism>
<dbReference type="EMBL" id="JARK01001397">
    <property type="protein sequence ID" value="EYC09214.1"/>
    <property type="molecule type" value="Genomic_DNA"/>
</dbReference>
<dbReference type="Gene3D" id="3.40.33.10">
    <property type="entry name" value="CAP"/>
    <property type="match status" value="1"/>
</dbReference>
<dbReference type="STRING" id="53326.A0A016U1N7"/>
<name>A0A016U1N7_9BILA</name>
<evidence type="ECO:0000259" key="1">
    <source>
        <dbReference type="SMART" id="SM00198"/>
    </source>
</evidence>
<dbReference type="InterPro" id="IPR001283">
    <property type="entry name" value="CRISP-related"/>
</dbReference>
<dbReference type="Pfam" id="PF00188">
    <property type="entry name" value="CAP"/>
    <property type="match status" value="1"/>
</dbReference>
<evidence type="ECO:0000313" key="3">
    <source>
        <dbReference type="Proteomes" id="UP000024635"/>
    </source>
</evidence>
<accession>A0A016U1N7</accession>
<dbReference type="Proteomes" id="UP000024635">
    <property type="component" value="Unassembled WGS sequence"/>
</dbReference>
<comment type="caution">
    <text evidence="2">The sequence shown here is derived from an EMBL/GenBank/DDBJ whole genome shotgun (WGS) entry which is preliminary data.</text>
</comment>
<reference evidence="3" key="1">
    <citation type="journal article" date="2015" name="Nat. Genet.">
        <title>The genome and transcriptome of the zoonotic hookworm Ancylostoma ceylanicum identify infection-specific gene families.</title>
        <authorList>
            <person name="Schwarz E.M."/>
            <person name="Hu Y."/>
            <person name="Antoshechkin I."/>
            <person name="Miller M.M."/>
            <person name="Sternberg P.W."/>
            <person name="Aroian R.V."/>
        </authorList>
    </citation>
    <scope>NUCLEOTIDE SEQUENCE</scope>
    <source>
        <strain evidence="3">HY135</strain>
    </source>
</reference>
<dbReference type="AlphaFoldDB" id="A0A016U1N7"/>
<dbReference type="SMART" id="SM00198">
    <property type="entry name" value="SCP"/>
    <property type="match status" value="1"/>
</dbReference>
<dbReference type="InterPro" id="IPR014044">
    <property type="entry name" value="CAP_dom"/>
</dbReference>